<keyword evidence="3" id="KW-1185">Reference proteome</keyword>
<dbReference type="EMBL" id="VSRR010000495">
    <property type="protein sequence ID" value="MPC16301.1"/>
    <property type="molecule type" value="Genomic_DNA"/>
</dbReference>
<feature type="region of interest" description="Disordered" evidence="1">
    <location>
        <begin position="147"/>
        <end position="181"/>
    </location>
</feature>
<evidence type="ECO:0000256" key="1">
    <source>
        <dbReference type="SAM" id="MobiDB-lite"/>
    </source>
</evidence>
<gene>
    <name evidence="2" type="ORF">E2C01_009122</name>
</gene>
<name>A0A5B7D4K4_PORTR</name>
<accession>A0A5B7D4K4</accession>
<organism evidence="2 3">
    <name type="scientific">Portunus trituberculatus</name>
    <name type="common">Swimming crab</name>
    <name type="synonym">Neptunus trituberculatus</name>
    <dbReference type="NCBI Taxonomy" id="210409"/>
    <lineage>
        <taxon>Eukaryota</taxon>
        <taxon>Metazoa</taxon>
        <taxon>Ecdysozoa</taxon>
        <taxon>Arthropoda</taxon>
        <taxon>Crustacea</taxon>
        <taxon>Multicrustacea</taxon>
        <taxon>Malacostraca</taxon>
        <taxon>Eumalacostraca</taxon>
        <taxon>Eucarida</taxon>
        <taxon>Decapoda</taxon>
        <taxon>Pleocyemata</taxon>
        <taxon>Brachyura</taxon>
        <taxon>Eubrachyura</taxon>
        <taxon>Portunoidea</taxon>
        <taxon>Portunidae</taxon>
        <taxon>Portuninae</taxon>
        <taxon>Portunus</taxon>
    </lineage>
</organism>
<protein>
    <submittedName>
        <fullName evidence="2">Uncharacterized protein</fullName>
    </submittedName>
</protein>
<proteinExistence type="predicted"/>
<evidence type="ECO:0000313" key="3">
    <source>
        <dbReference type="Proteomes" id="UP000324222"/>
    </source>
</evidence>
<sequence length="181" mass="17550">MLKTGRASHGPSLTNLIWRPQSAHIGILVLFEGFITPRPRRGAGFCPLVWATPFMAPPPRLGRPVGLGNTGAGPVGAGGLGAAGFGTGANAAAGGLGAGARLELTIGTEAGGGIGAEASTEGAPGAGPLFWKVALGAATGLNPGIALGPAGAQDGVRAPSSPVSTFLGGGHKNGPPEPREV</sequence>
<comment type="caution">
    <text evidence="2">The sequence shown here is derived from an EMBL/GenBank/DDBJ whole genome shotgun (WGS) entry which is preliminary data.</text>
</comment>
<dbReference type="AlphaFoldDB" id="A0A5B7D4K4"/>
<evidence type="ECO:0000313" key="2">
    <source>
        <dbReference type="EMBL" id="MPC16301.1"/>
    </source>
</evidence>
<reference evidence="2 3" key="1">
    <citation type="submission" date="2019-05" db="EMBL/GenBank/DDBJ databases">
        <title>Another draft genome of Portunus trituberculatus and its Hox gene families provides insights of decapod evolution.</title>
        <authorList>
            <person name="Jeong J.-H."/>
            <person name="Song I."/>
            <person name="Kim S."/>
            <person name="Choi T."/>
            <person name="Kim D."/>
            <person name="Ryu S."/>
            <person name="Kim W."/>
        </authorList>
    </citation>
    <scope>NUCLEOTIDE SEQUENCE [LARGE SCALE GENOMIC DNA]</scope>
    <source>
        <tissue evidence="2">Muscle</tissue>
    </source>
</reference>
<dbReference type="Proteomes" id="UP000324222">
    <property type="component" value="Unassembled WGS sequence"/>
</dbReference>